<keyword evidence="1" id="KW-0472">Membrane</keyword>
<dbReference type="Proteomes" id="UP000188937">
    <property type="component" value="Chromosome"/>
</dbReference>
<dbReference type="EMBL" id="CP014692">
    <property type="protein sequence ID" value="AQS84520.1"/>
    <property type="molecule type" value="Genomic_DNA"/>
</dbReference>
<sequence length="214" mass="23011">MSGVFKGNTTPNPKAILEGMTLLASGRAEGLQRFGNSIEHFLAALAPGLAMCLVGLLTVPLQKDPALGFIRVELSFCTLLALPVISHFFAKKWGREELWLRYATAGSWCEWITVLVSAIAMSLGTMLFSSVAGTPGFAMAIVMSSDVYGIWLGIFVAKIGLRLSWPRAALLYGTTFCFALICYGLASLLPPHYNFINDLLQPVITAQTASSSAT</sequence>
<accession>A0A1U9KFE2</accession>
<reference evidence="2 3" key="1">
    <citation type="submission" date="2016-03" db="EMBL/GenBank/DDBJ databases">
        <title>Acetic acid bacteria sequencing.</title>
        <authorList>
            <person name="Brandt J."/>
            <person name="Jakob F."/>
            <person name="Vogel R.F."/>
        </authorList>
    </citation>
    <scope>NUCLEOTIDE SEQUENCE [LARGE SCALE GENOMIC DNA]</scope>
    <source>
        <strain evidence="2 3">TMW2.1153</strain>
    </source>
</reference>
<keyword evidence="1" id="KW-1133">Transmembrane helix</keyword>
<dbReference type="OrthoDB" id="7281988at2"/>
<keyword evidence="1" id="KW-0812">Transmembrane</keyword>
<dbReference type="RefSeq" id="WP_077812562.1">
    <property type="nucleotide sequence ID" value="NZ_CP014692.1"/>
</dbReference>
<evidence type="ECO:0000313" key="2">
    <source>
        <dbReference type="EMBL" id="AQS84520.1"/>
    </source>
</evidence>
<dbReference type="STRING" id="435.A0U92_06700"/>
<dbReference type="AlphaFoldDB" id="A0A1U9KFE2"/>
<feature type="transmembrane region" description="Helical" evidence="1">
    <location>
        <begin position="137"/>
        <end position="157"/>
    </location>
</feature>
<evidence type="ECO:0000313" key="3">
    <source>
        <dbReference type="Proteomes" id="UP000188937"/>
    </source>
</evidence>
<gene>
    <name evidence="2" type="ORF">A0U92_06700</name>
</gene>
<keyword evidence="3" id="KW-1185">Reference proteome</keyword>
<evidence type="ECO:0000256" key="1">
    <source>
        <dbReference type="SAM" id="Phobius"/>
    </source>
</evidence>
<feature type="transmembrane region" description="Helical" evidence="1">
    <location>
        <begin position="68"/>
        <end position="90"/>
    </location>
</feature>
<name>A0A1U9KFE2_ACEAC</name>
<proteinExistence type="predicted"/>
<feature type="transmembrane region" description="Helical" evidence="1">
    <location>
        <begin position="111"/>
        <end position="131"/>
    </location>
</feature>
<protein>
    <submittedName>
        <fullName evidence="2">Uncharacterized protein</fullName>
    </submittedName>
</protein>
<organism evidence="2 3">
    <name type="scientific">Acetobacter aceti</name>
    <dbReference type="NCBI Taxonomy" id="435"/>
    <lineage>
        <taxon>Bacteria</taxon>
        <taxon>Pseudomonadati</taxon>
        <taxon>Pseudomonadota</taxon>
        <taxon>Alphaproteobacteria</taxon>
        <taxon>Acetobacterales</taxon>
        <taxon>Acetobacteraceae</taxon>
        <taxon>Acetobacter</taxon>
        <taxon>Acetobacter subgen. Acetobacter</taxon>
    </lineage>
</organism>
<feature type="transmembrane region" description="Helical" evidence="1">
    <location>
        <begin position="169"/>
        <end position="189"/>
    </location>
</feature>
<feature type="transmembrane region" description="Helical" evidence="1">
    <location>
        <begin position="41"/>
        <end position="62"/>
    </location>
</feature>
<dbReference type="KEGG" id="aace:A0U92_06700"/>